<feature type="transmembrane region" description="Helical" evidence="8">
    <location>
        <begin position="82"/>
        <end position="100"/>
    </location>
</feature>
<feature type="transmembrane region" description="Helical" evidence="8">
    <location>
        <begin position="296"/>
        <end position="313"/>
    </location>
</feature>
<protein>
    <recommendedName>
        <fullName evidence="9">Glycosyltransferase RgtA/B/C/D-like domain-containing protein</fullName>
    </recommendedName>
</protein>
<accession>A0A1F4TI27</accession>
<evidence type="ECO:0000256" key="7">
    <source>
        <dbReference type="ARBA" id="ARBA00023136"/>
    </source>
</evidence>
<evidence type="ECO:0000256" key="6">
    <source>
        <dbReference type="ARBA" id="ARBA00022989"/>
    </source>
</evidence>
<dbReference type="Proteomes" id="UP000178951">
    <property type="component" value="Unassembled WGS sequence"/>
</dbReference>
<dbReference type="PANTHER" id="PTHR33908">
    <property type="entry name" value="MANNOSYLTRANSFERASE YKCB-RELATED"/>
    <property type="match status" value="1"/>
</dbReference>
<evidence type="ECO:0000313" key="11">
    <source>
        <dbReference type="Proteomes" id="UP000178951"/>
    </source>
</evidence>
<keyword evidence="2" id="KW-1003">Cell membrane</keyword>
<evidence type="ECO:0000256" key="5">
    <source>
        <dbReference type="ARBA" id="ARBA00022692"/>
    </source>
</evidence>
<dbReference type="GO" id="GO:0016763">
    <property type="term" value="F:pentosyltransferase activity"/>
    <property type="evidence" value="ECO:0007669"/>
    <property type="project" value="TreeGrafter"/>
</dbReference>
<organism evidence="10 11">
    <name type="scientific">candidate division WOR-1 bacterium RIFOXYB2_FULL_48_7</name>
    <dbReference type="NCBI Taxonomy" id="1802583"/>
    <lineage>
        <taxon>Bacteria</taxon>
        <taxon>Bacillati</taxon>
        <taxon>Saganbacteria</taxon>
    </lineage>
</organism>
<evidence type="ECO:0000256" key="1">
    <source>
        <dbReference type="ARBA" id="ARBA00004651"/>
    </source>
</evidence>
<feature type="domain" description="Glycosyltransferase RgtA/B/C/D-like" evidence="9">
    <location>
        <begin position="62"/>
        <end position="221"/>
    </location>
</feature>
<dbReference type="AlphaFoldDB" id="A0A1F4TI27"/>
<dbReference type="InterPro" id="IPR050297">
    <property type="entry name" value="LipidA_mod_glycosyltrf_83"/>
</dbReference>
<evidence type="ECO:0000256" key="8">
    <source>
        <dbReference type="SAM" id="Phobius"/>
    </source>
</evidence>
<dbReference type="PANTHER" id="PTHR33908:SF11">
    <property type="entry name" value="MEMBRANE PROTEIN"/>
    <property type="match status" value="1"/>
</dbReference>
<keyword evidence="6 8" id="KW-1133">Transmembrane helix</keyword>
<name>A0A1F4TI27_UNCSA</name>
<feature type="transmembrane region" description="Helical" evidence="8">
    <location>
        <begin position="112"/>
        <end position="128"/>
    </location>
</feature>
<evidence type="ECO:0000256" key="3">
    <source>
        <dbReference type="ARBA" id="ARBA00022676"/>
    </source>
</evidence>
<evidence type="ECO:0000259" key="9">
    <source>
        <dbReference type="Pfam" id="PF13231"/>
    </source>
</evidence>
<feature type="transmembrane region" description="Helical" evidence="8">
    <location>
        <begin position="135"/>
        <end position="154"/>
    </location>
</feature>
<dbReference type="STRING" id="1802583.A2311_05225"/>
<feature type="transmembrane region" description="Helical" evidence="8">
    <location>
        <begin position="319"/>
        <end position="336"/>
    </location>
</feature>
<evidence type="ECO:0000313" key="10">
    <source>
        <dbReference type="EMBL" id="OGC32346.1"/>
    </source>
</evidence>
<feature type="transmembrane region" description="Helical" evidence="8">
    <location>
        <begin position="47"/>
        <end position="70"/>
    </location>
</feature>
<sequence>MNLFKEKKWLVLLAILLLGGAIRLYQPTFRSLWGDEAHSWYLAQLLLVAPMNYFAALIADTHLPVYFMLLSAWIKLMGTSEFGLRLLSILLGTLTLPLMYLLSQKIFNQTKLSLISVYLLALSPLAIMHSQEIRLYGLLLMLSIVSTYFFYSLAVEQEVSGKKVLLYLTATTLFLYTHLFAVLLIGAQFVWVAMAYLTTKNRKLFWTAGATLASLFLALPFYLPLILSNIGNVVGQTSDMAFASFPWYLKLPLYLFVLNLGETVAPWNWLLILPMGLFLFVVLISTPKLLQDKRNIFCLFMLVVPLLLAAFLIKATLPKYLIICLPFLILLYSRVLNSFNNALMTIMMLTILSLGFLGATRNYYLLQEYHNANQIEPWRLIAGEIAANYQTGDIVVGTNHHVVGRLLQYYLNGNRCQKFLVYDLQGQQLAESELANANRLWFVAQIQDDRAFPLGYPKKFLAILRNRYLLQRQLKYVPYDQTLVAKLGINRHVGWPNRVVLQLYKSRYNKSGGVK</sequence>
<keyword evidence="3" id="KW-0328">Glycosyltransferase</keyword>
<dbReference type="Pfam" id="PF13231">
    <property type="entry name" value="PMT_2"/>
    <property type="match status" value="1"/>
</dbReference>
<feature type="transmembrane region" description="Helical" evidence="8">
    <location>
        <begin position="174"/>
        <end position="197"/>
    </location>
</feature>
<keyword evidence="4" id="KW-0808">Transferase</keyword>
<dbReference type="GO" id="GO:0009103">
    <property type="term" value="P:lipopolysaccharide biosynthetic process"/>
    <property type="evidence" value="ECO:0007669"/>
    <property type="project" value="UniProtKB-ARBA"/>
</dbReference>
<dbReference type="EMBL" id="MEUF01000082">
    <property type="protein sequence ID" value="OGC32346.1"/>
    <property type="molecule type" value="Genomic_DNA"/>
</dbReference>
<dbReference type="InterPro" id="IPR038731">
    <property type="entry name" value="RgtA/B/C-like"/>
</dbReference>
<keyword evidence="5 8" id="KW-0812">Transmembrane</keyword>
<feature type="transmembrane region" description="Helical" evidence="8">
    <location>
        <begin position="204"/>
        <end position="223"/>
    </location>
</feature>
<evidence type="ECO:0000256" key="4">
    <source>
        <dbReference type="ARBA" id="ARBA00022679"/>
    </source>
</evidence>
<dbReference type="GO" id="GO:0005886">
    <property type="term" value="C:plasma membrane"/>
    <property type="evidence" value="ECO:0007669"/>
    <property type="project" value="UniProtKB-SubCell"/>
</dbReference>
<comment type="caution">
    <text evidence="10">The sequence shown here is derived from an EMBL/GenBank/DDBJ whole genome shotgun (WGS) entry which is preliminary data.</text>
</comment>
<feature type="transmembrane region" description="Helical" evidence="8">
    <location>
        <begin position="343"/>
        <end position="364"/>
    </location>
</feature>
<feature type="transmembrane region" description="Helical" evidence="8">
    <location>
        <begin position="267"/>
        <end position="284"/>
    </location>
</feature>
<comment type="subcellular location">
    <subcellularLocation>
        <location evidence="1">Cell membrane</location>
        <topology evidence="1">Multi-pass membrane protein</topology>
    </subcellularLocation>
</comment>
<proteinExistence type="predicted"/>
<keyword evidence="7 8" id="KW-0472">Membrane</keyword>
<reference evidence="10 11" key="1">
    <citation type="journal article" date="2016" name="Nat. Commun.">
        <title>Thousands of microbial genomes shed light on interconnected biogeochemical processes in an aquifer system.</title>
        <authorList>
            <person name="Anantharaman K."/>
            <person name="Brown C.T."/>
            <person name="Hug L.A."/>
            <person name="Sharon I."/>
            <person name="Castelle C.J."/>
            <person name="Probst A.J."/>
            <person name="Thomas B.C."/>
            <person name="Singh A."/>
            <person name="Wilkins M.J."/>
            <person name="Karaoz U."/>
            <person name="Brodie E.L."/>
            <person name="Williams K.H."/>
            <person name="Hubbard S.S."/>
            <person name="Banfield J.F."/>
        </authorList>
    </citation>
    <scope>NUCLEOTIDE SEQUENCE [LARGE SCALE GENOMIC DNA]</scope>
</reference>
<evidence type="ECO:0000256" key="2">
    <source>
        <dbReference type="ARBA" id="ARBA00022475"/>
    </source>
</evidence>
<gene>
    <name evidence="10" type="ORF">A2311_05225</name>
</gene>